<evidence type="ECO:0000313" key="2">
    <source>
        <dbReference type="EMBL" id="AIT05541.1"/>
    </source>
</evidence>
<feature type="signal peptide" evidence="1">
    <location>
        <begin position="1"/>
        <end position="18"/>
    </location>
</feature>
<gene>
    <name evidence="2" type="ORF">MC45_03010</name>
</gene>
<protein>
    <submittedName>
        <fullName evidence="2">Uncharacterized protein</fullName>
    </submittedName>
</protein>
<dbReference type="HOGENOM" id="CLU_123307_0_0_5"/>
<organism evidence="2 3">
    <name type="scientific">Sphingomonas taxi</name>
    <dbReference type="NCBI Taxonomy" id="1549858"/>
    <lineage>
        <taxon>Bacteria</taxon>
        <taxon>Pseudomonadati</taxon>
        <taxon>Pseudomonadota</taxon>
        <taxon>Alphaproteobacteria</taxon>
        <taxon>Sphingomonadales</taxon>
        <taxon>Sphingomonadaceae</taxon>
        <taxon>Sphingomonas</taxon>
    </lineage>
</organism>
<dbReference type="eggNOG" id="ENOG5031C1C">
    <property type="taxonomic scope" value="Bacteria"/>
</dbReference>
<dbReference type="EMBL" id="CP009571">
    <property type="protein sequence ID" value="AIT05541.1"/>
    <property type="molecule type" value="Genomic_DNA"/>
</dbReference>
<dbReference type="AlphaFoldDB" id="A0A097ED94"/>
<reference evidence="2 3" key="1">
    <citation type="submission" date="2014-09" db="EMBL/GenBank/DDBJ databases">
        <title>Using Illumina technology Improving SMRT sequencing Genome Assembly by RASTools.</title>
        <authorList>
            <person name="Zhou Y."/>
            <person name="Ma T."/>
            <person name="Liu T."/>
        </authorList>
    </citation>
    <scope>NUCLEOTIDE SEQUENCE [LARGE SCALE GENOMIC DNA]</scope>
    <source>
        <strain evidence="2 3">ATCC 55669</strain>
    </source>
</reference>
<accession>A0A097ED94</accession>
<keyword evidence="1" id="KW-0732">Signal</keyword>
<evidence type="ECO:0000313" key="3">
    <source>
        <dbReference type="Proteomes" id="UP000033200"/>
    </source>
</evidence>
<sequence>MRALVAIVALLAASSAEAQSRCITTPEAEAMTLVALPDIIQQTGIICTTRLPSSSLIRRTDSEFLDRYRDAADRAWPNARAAIVKLSDPMIDSLLQSEFARPLLTAALAPLLVGRINPADCGTIDRFVTQLAPLPPQNTAGVIVTTLRYFKAEKAKGKAIAVPDLPLCPEGQR</sequence>
<dbReference type="KEGG" id="stax:MC45_03010"/>
<proteinExistence type="predicted"/>
<keyword evidence="3" id="KW-1185">Reference proteome</keyword>
<dbReference type="Proteomes" id="UP000033200">
    <property type="component" value="Chromosome"/>
</dbReference>
<evidence type="ECO:0000256" key="1">
    <source>
        <dbReference type="SAM" id="SignalP"/>
    </source>
</evidence>
<dbReference type="STRING" id="1549858.MC45_03010"/>
<dbReference type="RefSeq" id="WP_038659340.1">
    <property type="nucleotide sequence ID" value="NZ_CP009571.1"/>
</dbReference>
<feature type="chain" id="PRO_5001934148" evidence="1">
    <location>
        <begin position="19"/>
        <end position="173"/>
    </location>
</feature>
<name>A0A097ED94_9SPHN</name>